<dbReference type="EMBL" id="JARKIB010000104">
    <property type="protein sequence ID" value="KAJ7740067.1"/>
    <property type="molecule type" value="Genomic_DNA"/>
</dbReference>
<feature type="compositionally biased region" description="Polar residues" evidence="1">
    <location>
        <begin position="110"/>
        <end position="129"/>
    </location>
</feature>
<feature type="region of interest" description="Disordered" evidence="1">
    <location>
        <begin position="41"/>
        <end position="62"/>
    </location>
</feature>
<evidence type="ECO:0000313" key="2">
    <source>
        <dbReference type="EMBL" id="KAJ7740067.1"/>
    </source>
</evidence>
<comment type="caution">
    <text evidence="2">The sequence shown here is derived from an EMBL/GenBank/DDBJ whole genome shotgun (WGS) entry which is preliminary data.</text>
</comment>
<sequence>MIRYSALERYYADRASIVFCLCFCGEGLALLSILPPPTTPALVRPRPHQRPPQPQPRTPTRAAHDLLATLRPPAAGAVLVDIIGLPTPAPTSAHATSRSTQSVRAGATEGGSTTRPPTSCSRASSSKLPTPTRAGHAHIECALLVAHSYPR</sequence>
<feature type="region of interest" description="Disordered" evidence="1">
    <location>
        <begin position="88"/>
        <end position="134"/>
    </location>
</feature>
<dbReference type="Proteomes" id="UP001215598">
    <property type="component" value="Unassembled WGS sequence"/>
</dbReference>
<keyword evidence="3" id="KW-1185">Reference proteome</keyword>
<accession>A0AAD7N057</accession>
<protein>
    <submittedName>
        <fullName evidence="2">Uncharacterized protein</fullName>
    </submittedName>
</protein>
<organism evidence="2 3">
    <name type="scientific">Mycena metata</name>
    <dbReference type="NCBI Taxonomy" id="1033252"/>
    <lineage>
        <taxon>Eukaryota</taxon>
        <taxon>Fungi</taxon>
        <taxon>Dikarya</taxon>
        <taxon>Basidiomycota</taxon>
        <taxon>Agaricomycotina</taxon>
        <taxon>Agaricomycetes</taxon>
        <taxon>Agaricomycetidae</taxon>
        <taxon>Agaricales</taxon>
        <taxon>Marasmiineae</taxon>
        <taxon>Mycenaceae</taxon>
        <taxon>Mycena</taxon>
    </lineage>
</organism>
<reference evidence="2" key="1">
    <citation type="submission" date="2023-03" db="EMBL/GenBank/DDBJ databases">
        <title>Massive genome expansion in bonnet fungi (Mycena s.s.) driven by repeated elements and novel gene families across ecological guilds.</title>
        <authorList>
            <consortium name="Lawrence Berkeley National Laboratory"/>
            <person name="Harder C.B."/>
            <person name="Miyauchi S."/>
            <person name="Viragh M."/>
            <person name="Kuo A."/>
            <person name="Thoen E."/>
            <person name="Andreopoulos B."/>
            <person name="Lu D."/>
            <person name="Skrede I."/>
            <person name="Drula E."/>
            <person name="Henrissat B."/>
            <person name="Morin E."/>
            <person name="Kohler A."/>
            <person name="Barry K."/>
            <person name="LaButti K."/>
            <person name="Morin E."/>
            <person name="Salamov A."/>
            <person name="Lipzen A."/>
            <person name="Mereny Z."/>
            <person name="Hegedus B."/>
            <person name="Baldrian P."/>
            <person name="Stursova M."/>
            <person name="Weitz H."/>
            <person name="Taylor A."/>
            <person name="Grigoriev I.V."/>
            <person name="Nagy L.G."/>
            <person name="Martin F."/>
            <person name="Kauserud H."/>
        </authorList>
    </citation>
    <scope>NUCLEOTIDE SEQUENCE</scope>
    <source>
        <strain evidence="2">CBHHK182m</strain>
    </source>
</reference>
<gene>
    <name evidence="2" type="ORF">B0H16DRAFT_1729098</name>
</gene>
<feature type="compositionally biased region" description="Polar residues" evidence="1">
    <location>
        <begin position="93"/>
        <end position="103"/>
    </location>
</feature>
<dbReference type="AlphaFoldDB" id="A0AAD7N057"/>
<evidence type="ECO:0000313" key="3">
    <source>
        <dbReference type="Proteomes" id="UP001215598"/>
    </source>
</evidence>
<name>A0AAD7N057_9AGAR</name>
<evidence type="ECO:0000256" key="1">
    <source>
        <dbReference type="SAM" id="MobiDB-lite"/>
    </source>
</evidence>
<proteinExistence type="predicted"/>